<keyword evidence="2" id="KW-1185">Reference proteome</keyword>
<organism evidence="1 2">
    <name type="scientific">Nocardiopsis mwathae</name>
    <dbReference type="NCBI Taxonomy" id="1472723"/>
    <lineage>
        <taxon>Bacteria</taxon>
        <taxon>Bacillati</taxon>
        <taxon>Actinomycetota</taxon>
        <taxon>Actinomycetes</taxon>
        <taxon>Streptosporangiales</taxon>
        <taxon>Nocardiopsidaceae</taxon>
        <taxon>Nocardiopsis</taxon>
    </lineage>
</organism>
<evidence type="ECO:0000313" key="2">
    <source>
        <dbReference type="Proteomes" id="UP000546642"/>
    </source>
</evidence>
<evidence type="ECO:0000313" key="1">
    <source>
        <dbReference type="EMBL" id="MBB6174420.1"/>
    </source>
</evidence>
<dbReference type="EMBL" id="JACHDS010000001">
    <property type="protein sequence ID" value="MBB6174420.1"/>
    <property type="molecule type" value="Genomic_DNA"/>
</dbReference>
<dbReference type="AlphaFoldDB" id="A0A7W9YLX5"/>
<accession>A0A7W9YLX5</accession>
<gene>
    <name evidence="1" type="ORF">HNR23_004480</name>
</gene>
<name>A0A7W9YLX5_9ACTN</name>
<proteinExistence type="predicted"/>
<dbReference type="Proteomes" id="UP000546642">
    <property type="component" value="Unassembled WGS sequence"/>
</dbReference>
<comment type="caution">
    <text evidence="1">The sequence shown here is derived from an EMBL/GenBank/DDBJ whole genome shotgun (WGS) entry which is preliminary data.</text>
</comment>
<reference evidence="1 2" key="1">
    <citation type="submission" date="2020-08" db="EMBL/GenBank/DDBJ databases">
        <title>Sequencing the genomes of 1000 actinobacteria strains.</title>
        <authorList>
            <person name="Klenk H.-P."/>
        </authorList>
    </citation>
    <scope>NUCLEOTIDE SEQUENCE [LARGE SCALE GENOMIC DNA]</scope>
    <source>
        <strain evidence="1 2">DSM 46659</strain>
    </source>
</reference>
<protein>
    <submittedName>
        <fullName evidence="1">Uncharacterized protein</fullName>
    </submittedName>
</protein>
<sequence length="36" mass="3941">MHELGIEPDAYDPKLDADFTLLRKGDLNVVGLDQAA</sequence>